<keyword evidence="8" id="KW-1185">Reference proteome</keyword>
<dbReference type="EMBL" id="QVTD01000003">
    <property type="protein sequence ID" value="RFU65820.1"/>
    <property type="molecule type" value="Genomic_DNA"/>
</dbReference>
<feature type="transmembrane region" description="Helical" evidence="6">
    <location>
        <begin position="227"/>
        <end position="245"/>
    </location>
</feature>
<feature type="transmembrane region" description="Helical" evidence="6">
    <location>
        <begin position="44"/>
        <end position="64"/>
    </location>
</feature>
<evidence type="ECO:0000256" key="6">
    <source>
        <dbReference type="SAM" id="Phobius"/>
    </source>
</evidence>
<feature type="transmembrane region" description="Helical" evidence="6">
    <location>
        <begin position="84"/>
        <end position="108"/>
    </location>
</feature>
<gene>
    <name evidence="7" type="ORF">D0466_08105</name>
</gene>
<organism evidence="7 8">
    <name type="scientific">Peribacillus glennii</name>
    <dbReference type="NCBI Taxonomy" id="2303991"/>
    <lineage>
        <taxon>Bacteria</taxon>
        <taxon>Bacillati</taxon>
        <taxon>Bacillota</taxon>
        <taxon>Bacilli</taxon>
        <taxon>Bacillales</taxon>
        <taxon>Bacillaceae</taxon>
        <taxon>Peribacillus</taxon>
    </lineage>
</organism>
<dbReference type="PANTHER" id="PTHR30250">
    <property type="entry name" value="PST FAMILY PREDICTED COLANIC ACID TRANSPORTER"/>
    <property type="match status" value="1"/>
</dbReference>
<feature type="transmembrane region" description="Helical" evidence="6">
    <location>
        <begin position="12"/>
        <end position="32"/>
    </location>
</feature>
<keyword evidence="2" id="KW-1003">Cell membrane</keyword>
<dbReference type="GO" id="GO:0005886">
    <property type="term" value="C:plasma membrane"/>
    <property type="evidence" value="ECO:0007669"/>
    <property type="project" value="UniProtKB-SubCell"/>
</dbReference>
<comment type="caution">
    <text evidence="7">The sequence shown here is derived from an EMBL/GenBank/DDBJ whole genome shotgun (WGS) entry which is preliminary data.</text>
</comment>
<keyword evidence="4 6" id="KW-1133">Transmembrane helix</keyword>
<comment type="subcellular location">
    <subcellularLocation>
        <location evidence="1">Cell membrane</location>
        <topology evidence="1">Multi-pass membrane protein</topology>
    </subcellularLocation>
</comment>
<accession>A0A372LHP9</accession>
<protein>
    <submittedName>
        <fullName evidence="7">Polysaccharide biosynthesis protein</fullName>
    </submittedName>
</protein>
<dbReference type="RefSeq" id="WP_117321991.1">
    <property type="nucleotide sequence ID" value="NZ_QVTD01000003.1"/>
</dbReference>
<evidence type="ECO:0000256" key="3">
    <source>
        <dbReference type="ARBA" id="ARBA00022692"/>
    </source>
</evidence>
<evidence type="ECO:0000313" key="7">
    <source>
        <dbReference type="EMBL" id="RFU65820.1"/>
    </source>
</evidence>
<feature type="transmembrane region" description="Helical" evidence="6">
    <location>
        <begin position="344"/>
        <end position="366"/>
    </location>
</feature>
<sequence>MMKINQLKFGVYLSYVSLLVTNITNLILTPFIMRNLGQSEYGLYMLIGALVGYIAVLDFGLGNATIRFVAKFRAEHDKKGEENFLFSTFLLYSILSFVLLVIGAVLFINLDTIFGNSLTLNEIKLAKVMFFILVINLALTLPMNLFTGIITAYEKFVFPRVLTISRTLIRASVILILLSLGYKAVAIVMVDAILNISLMLLNMAYAFLKLKIRIRSHSFDKSIFKEIFSYSSLIFISVVVDQIYWRIGHMVLGVLASTSEVAIFATGMVFGQYFITFSTAISGVFLPRITKMVVNDASGEELTDLLIKTGRLQFLILGFILGGFILFGKRFILLWAGPEYGSSWLISLLVMIPLMVVLTQTIGISILQAKNMHGFRAVAYLCISIVNVFISIFLAKLYGSMGAAVGTTLSLVFGNIVAMNIYYHYKVKLNITRFFKELLSGLFLSLIGAITIGAALLVIPGTSWVSLIIQCILFSILYVLMMWFFGMNVYEKKLFSNEFRKVKKKSERSDTVPMGD</sequence>
<proteinExistence type="predicted"/>
<evidence type="ECO:0000256" key="1">
    <source>
        <dbReference type="ARBA" id="ARBA00004651"/>
    </source>
</evidence>
<dbReference type="InterPro" id="IPR050833">
    <property type="entry name" value="Poly_Biosynth_Transport"/>
</dbReference>
<dbReference type="Pfam" id="PF01943">
    <property type="entry name" value="Polysacc_synt"/>
    <property type="match status" value="1"/>
</dbReference>
<evidence type="ECO:0000256" key="5">
    <source>
        <dbReference type="ARBA" id="ARBA00023136"/>
    </source>
</evidence>
<dbReference type="Proteomes" id="UP000262939">
    <property type="component" value="Unassembled WGS sequence"/>
</dbReference>
<feature type="transmembrane region" description="Helical" evidence="6">
    <location>
        <begin position="378"/>
        <end position="398"/>
    </location>
</feature>
<reference evidence="7 8" key="1">
    <citation type="submission" date="2018-08" db="EMBL/GenBank/DDBJ databases">
        <title>Bacillus chawlae sp. nov., Bacillus glennii sp. nov., and Bacillus saganii sp. nov. Isolated from the Vehicle Assembly Building at Kennedy Space Center where the Viking Spacecraft were Assembled.</title>
        <authorList>
            <person name="Seuylemezian A."/>
            <person name="Vaishampayan P."/>
        </authorList>
    </citation>
    <scope>NUCLEOTIDE SEQUENCE [LARGE SCALE GENOMIC DNA]</scope>
    <source>
        <strain evidence="7 8">V44-8</strain>
    </source>
</reference>
<dbReference type="AlphaFoldDB" id="A0A372LHP9"/>
<dbReference type="PANTHER" id="PTHR30250:SF26">
    <property type="entry name" value="PSMA PROTEIN"/>
    <property type="match status" value="1"/>
</dbReference>
<evidence type="ECO:0000313" key="8">
    <source>
        <dbReference type="Proteomes" id="UP000262939"/>
    </source>
</evidence>
<dbReference type="InterPro" id="IPR002797">
    <property type="entry name" value="Polysacc_synth"/>
</dbReference>
<evidence type="ECO:0000256" key="4">
    <source>
        <dbReference type="ARBA" id="ARBA00022989"/>
    </source>
</evidence>
<feature type="transmembrane region" description="Helical" evidence="6">
    <location>
        <begin position="437"/>
        <end position="458"/>
    </location>
</feature>
<feature type="transmembrane region" description="Helical" evidence="6">
    <location>
        <begin position="184"/>
        <end position="207"/>
    </location>
</feature>
<feature type="transmembrane region" description="Helical" evidence="6">
    <location>
        <begin position="464"/>
        <end position="485"/>
    </location>
</feature>
<evidence type="ECO:0000256" key="2">
    <source>
        <dbReference type="ARBA" id="ARBA00022475"/>
    </source>
</evidence>
<name>A0A372LHP9_9BACI</name>
<keyword evidence="5 6" id="KW-0472">Membrane</keyword>
<feature type="transmembrane region" description="Helical" evidence="6">
    <location>
        <begin position="261"/>
        <end position="286"/>
    </location>
</feature>
<keyword evidence="3 6" id="KW-0812">Transmembrane</keyword>
<feature type="transmembrane region" description="Helical" evidence="6">
    <location>
        <begin position="314"/>
        <end position="332"/>
    </location>
</feature>
<feature type="transmembrane region" description="Helical" evidence="6">
    <location>
        <begin position="128"/>
        <end position="150"/>
    </location>
</feature>
<feature type="transmembrane region" description="Helical" evidence="6">
    <location>
        <begin position="404"/>
        <end position="425"/>
    </location>
</feature>
<feature type="transmembrane region" description="Helical" evidence="6">
    <location>
        <begin position="157"/>
        <end position="178"/>
    </location>
</feature>
<dbReference type="OrthoDB" id="5751261at2"/>